<name>A0A7X2ZED7_9BACL</name>
<organism evidence="1 2">
    <name type="scientific">Paenibacillus validus</name>
    <dbReference type="NCBI Taxonomy" id="44253"/>
    <lineage>
        <taxon>Bacteria</taxon>
        <taxon>Bacillati</taxon>
        <taxon>Bacillota</taxon>
        <taxon>Bacilli</taxon>
        <taxon>Bacillales</taxon>
        <taxon>Paenibacillaceae</taxon>
        <taxon>Paenibacillus</taxon>
    </lineage>
</organism>
<evidence type="ECO:0000313" key="2">
    <source>
        <dbReference type="Proteomes" id="UP000450917"/>
    </source>
</evidence>
<protein>
    <submittedName>
        <fullName evidence="1">Uncharacterized protein</fullName>
    </submittedName>
</protein>
<sequence>MPMYTQDNATYYRQMYEWHMKMHHYQEQLRGFHLERAKYFQGLVEEREKAATKSNDGPAA</sequence>
<reference evidence="1 2" key="1">
    <citation type="submission" date="2019-11" db="EMBL/GenBank/DDBJ databases">
        <title>Draft genome sequences of five Paenibacillus species of dairy origin.</title>
        <authorList>
            <person name="Olajide A.M."/>
            <person name="Chen S."/>
            <person name="Lapointe G."/>
        </authorList>
    </citation>
    <scope>NUCLEOTIDE SEQUENCE [LARGE SCALE GENOMIC DNA]</scope>
    <source>
        <strain evidence="1 2">2CS3</strain>
    </source>
</reference>
<proteinExistence type="predicted"/>
<evidence type="ECO:0000313" key="1">
    <source>
        <dbReference type="EMBL" id="MUG73309.1"/>
    </source>
</evidence>
<dbReference type="EMBL" id="WNZX01000024">
    <property type="protein sequence ID" value="MUG73309.1"/>
    <property type="molecule type" value="Genomic_DNA"/>
</dbReference>
<keyword evidence="2" id="KW-1185">Reference proteome</keyword>
<dbReference type="Proteomes" id="UP000450917">
    <property type="component" value="Unassembled WGS sequence"/>
</dbReference>
<comment type="caution">
    <text evidence="1">The sequence shown here is derived from an EMBL/GenBank/DDBJ whole genome shotgun (WGS) entry which is preliminary data.</text>
</comment>
<accession>A0A7X2ZED7</accession>
<gene>
    <name evidence="1" type="ORF">GNP93_21995</name>
</gene>
<dbReference type="AlphaFoldDB" id="A0A7X2ZED7"/>